<dbReference type="GO" id="GO:0016791">
    <property type="term" value="F:phosphatase activity"/>
    <property type="evidence" value="ECO:0007669"/>
    <property type="project" value="TreeGrafter"/>
</dbReference>
<comment type="caution">
    <text evidence="2">The sequence shown here is derived from an EMBL/GenBank/DDBJ whole genome shotgun (WGS) entry which is preliminary data.</text>
</comment>
<dbReference type="PANTHER" id="PTHR42850:SF4">
    <property type="entry name" value="ZINC-DEPENDENT ENDOPOLYPHOSPHATASE"/>
    <property type="match status" value="1"/>
</dbReference>
<evidence type="ECO:0000259" key="1">
    <source>
        <dbReference type="Pfam" id="PF00149"/>
    </source>
</evidence>
<dbReference type="GO" id="GO:0008803">
    <property type="term" value="F:bis(5'-nucleosyl)-tetraphosphatase (symmetrical) activity"/>
    <property type="evidence" value="ECO:0007669"/>
    <property type="project" value="TreeGrafter"/>
</dbReference>
<dbReference type="Pfam" id="PF00149">
    <property type="entry name" value="Metallophos"/>
    <property type="match status" value="1"/>
</dbReference>
<dbReference type="RefSeq" id="WP_122964003.1">
    <property type="nucleotide sequence ID" value="NZ_BJMH01000010.1"/>
</dbReference>
<dbReference type="InterPro" id="IPR050126">
    <property type="entry name" value="Ap4A_hydrolase"/>
</dbReference>
<gene>
    <name evidence="2" type="ORF">BPA01_25170</name>
</gene>
<dbReference type="GO" id="GO:0110154">
    <property type="term" value="P:RNA decapping"/>
    <property type="evidence" value="ECO:0007669"/>
    <property type="project" value="TreeGrafter"/>
</dbReference>
<feature type="domain" description="Calcineurin-like phosphoesterase" evidence="1">
    <location>
        <begin position="3"/>
        <end position="154"/>
    </location>
</feature>
<dbReference type="PANTHER" id="PTHR42850">
    <property type="entry name" value="METALLOPHOSPHOESTERASE"/>
    <property type="match status" value="1"/>
</dbReference>
<evidence type="ECO:0000313" key="3">
    <source>
        <dbReference type="Proteomes" id="UP000316882"/>
    </source>
</evidence>
<keyword evidence="3" id="KW-1185">Reference proteome</keyword>
<dbReference type="InterPro" id="IPR029052">
    <property type="entry name" value="Metallo-depent_PP-like"/>
</dbReference>
<proteinExistence type="predicted"/>
<dbReference type="STRING" id="54914.AV540_11215"/>
<dbReference type="SUPFAM" id="SSF56300">
    <property type="entry name" value="Metallo-dependent phosphatases"/>
    <property type="match status" value="1"/>
</dbReference>
<dbReference type="Gene3D" id="3.60.21.10">
    <property type="match status" value="1"/>
</dbReference>
<sequence>MSRILAISDIHGHGAGAKQLLELAQYDPKVDRLFLLGDYIDKSPETWETLSFVQGLLQEGAAAVRGNLEQWFLDQHAAGEQPESIKQAVAFVAGLPLYIEYGPYLFVHAGIRPGIALAAQQQVDLLSIREEFWNSPSRYEWIVVFGHTPTYRMGVAPGDIWAEADRIGIDTGAKHGVRLTLLDLTHHKSYSCSTETKGVYTDFRTADWCIEK</sequence>
<dbReference type="AlphaFoldDB" id="A0A4Y3PI26"/>
<accession>A0A4Y3PI26</accession>
<dbReference type="GO" id="GO:0005737">
    <property type="term" value="C:cytoplasm"/>
    <property type="evidence" value="ECO:0007669"/>
    <property type="project" value="TreeGrafter"/>
</dbReference>
<dbReference type="InterPro" id="IPR004843">
    <property type="entry name" value="Calcineurin-like_PHP"/>
</dbReference>
<reference evidence="2 3" key="1">
    <citation type="submission" date="2019-06" db="EMBL/GenBank/DDBJ databases">
        <title>Whole genome shotgun sequence of Brevibacillus parabrevis NBRC 12334.</title>
        <authorList>
            <person name="Hosoyama A."/>
            <person name="Uohara A."/>
            <person name="Ohji S."/>
            <person name="Ichikawa N."/>
        </authorList>
    </citation>
    <scope>NUCLEOTIDE SEQUENCE [LARGE SCALE GENOMIC DNA]</scope>
    <source>
        <strain evidence="2 3">NBRC 12334</strain>
    </source>
</reference>
<dbReference type="EMBL" id="BJMH01000010">
    <property type="protein sequence ID" value="GEB32937.1"/>
    <property type="molecule type" value="Genomic_DNA"/>
</dbReference>
<organism evidence="2 3">
    <name type="scientific">Brevibacillus parabrevis</name>
    <dbReference type="NCBI Taxonomy" id="54914"/>
    <lineage>
        <taxon>Bacteria</taxon>
        <taxon>Bacillati</taxon>
        <taxon>Bacillota</taxon>
        <taxon>Bacilli</taxon>
        <taxon>Bacillales</taxon>
        <taxon>Paenibacillaceae</taxon>
        <taxon>Brevibacillus</taxon>
    </lineage>
</organism>
<dbReference type="Proteomes" id="UP000316882">
    <property type="component" value="Unassembled WGS sequence"/>
</dbReference>
<evidence type="ECO:0000313" key="2">
    <source>
        <dbReference type="EMBL" id="GEB32937.1"/>
    </source>
</evidence>
<name>A0A4Y3PI26_BREPA</name>
<protein>
    <submittedName>
        <fullName evidence="2">Serine/threonine protein phosphatase</fullName>
    </submittedName>
</protein>